<dbReference type="InterPro" id="IPR001917">
    <property type="entry name" value="Aminotrans_II_pyridoxalP_BS"/>
</dbReference>
<dbReference type="GO" id="GO:0004400">
    <property type="term" value="F:histidinol-phosphate transaminase activity"/>
    <property type="evidence" value="ECO:0007669"/>
    <property type="project" value="UniProtKB-UniRule"/>
</dbReference>
<protein>
    <recommendedName>
        <fullName evidence="9">Histidinol-phosphate aminotransferase</fullName>
        <ecNumber evidence="9">2.6.1.9</ecNumber>
    </recommendedName>
    <alternativeName>
        <fullName evidence="9">Imidazole acetol-phosphate transaminase</fullName>
    </alternativeName>
</protein>
<dbReference type="STRING" id="1653476.THC_0165"/>
<evidence type="ECO:0000256" key="3">
    <source>
        <dbReference type="ARBA" id="ARBA00007970"/>
    </source>
</evidence>
<comment type="subunit">
    <text evidence="4 9">Homodimer.</text>
</comment>
<dbReference type="HAMAP" id="MF_01023">
    <property type="entry name" value="HisC_aminotrans_2"/>
    <property type="match status" value="1"/>
</dbReference>
<evidence type="ECO:0000313" key="12">
    <source>
        <dbReference type="Proteomes" id="UP000068196"/>
    </source>
</evidence>
<dbReference type="InterPro" id="IPR004839">
    <property type="entry name" value="Aminotransferase_I/II_large"/>
</dbReference>
<dbReference type="NCBIfam" id="TIGR01141">
    <property type="entry name" value="hisC"/>
    <property type="match status" value="1"/>
</dbReference>
<dbReference type="EC" id="2.6.1.9" evidence="9"/>
<reference evidence="11 12" key="1">
    <citation type="journal article" date="2016" name="Int. J. Syst. Evol. Microbiol.">
        <title>Caldimicrobium thiodismutans sp. nov., a sulfur-disproportionating bacterium isolated from a hot spring, and emended description of the genus Caldimicrobium.</title>
        <authorList>
            <person name="Kojima H."/>
            <person name="Umezawa K."/>
            <person name="Fukui M."/>
        </authorList>
    </citation>
    <scope>NUCLEOTIDE SEQUENCE [LARGE SCALE GENOMIC DNA]</scope>
    <source>
        <strain evidence="11 12">TF1</strain>
    </source>
</reference>
<dbReference type="KEGG" id="cthi:THC_0165"/>
<keyword evidence="7 9" id="KW-0663">Pyridoxal phosphate</keyword>
<dbReference type="InterPro" id="IPR005861">
    <property type="entry name" value="HisP_aminotrans"/>
</dbReference>
<keyword evidence="6 9" id="KW-0808">Transferase</keyword>
<accession>A0A0U5BVD9</accession>
<dbReference type="RefSeq" id="WP_068511952.1">
    <property type="nucleotide sequence ID" value="NZ_AP014945.1"/>
</dbReference>
<evidence type="ECO:0000256" key="8">
    <source>
        <dbReference type="ARBA" id="ARBA00047481"/>
    </source>
</evidence>
<dbReference type="PATRIC" id="fig|1653476.3.peg.167"/>
<comment type="similarity">
    <text evidence="3 9">Belongs to the class-II pyridoxal-phosphate-dependent aminotransferase family. Histidinol-phosphate aminotransferase subfamily.</text>
</comment>
<name>A0A0U5BVD9_9BACT</name>
<evidence type="ECO:0000256" key="6">
    <source>
        <dbReference type="ARBA" id="ARBA00022679"/>
    </source>
</evidence>
<dbReference type="PANTHER" id="PTHR43643">
    <property type="entry name" value="HISTIDINOL-PHOSPHATE AMINOTRANSFERASE 2"/>
    <property type="match status" value="1"/>
</dbReference>
<dbReference type="Pfam" id="PF00155">
    <property type="entry name" value="Aminotran_1_2"/>
    <property type="match status" value="1"/>
</dbReference>
<dbReference type="SUPFAM" id="SSF53383">
    <property type="entry name" value="PLP-dependent transferases"/>
    <property type="match status" value="1"/>
</dbReference>
<dbReference type="AlphaFoldDB" id="A0A0U5BVD9"/>
<keyword evidence="9" id="KW-0028">Amino-acid biosynthesis</keyword>
<dbReference type="GO" id="GO:0000105">
    <property type="term" value="P:L-histidine biosynthetic process"/>
    <property type="evidence" value="ECO:0007669"/>
    <property type="project" value="UniProtKB-UniRule"/>
</dbReference>
<keyword evidence="12" id="KW-1185">Reference proteome</keyword>
<evidence type="ECO:0000256" key="5">
    <source>
        <dbReference type="ARBA" id="ARBA00022576"/>
    </source>
</evidence>
<dbReference type="GO" id="GO:0030170">
    <property type="term" value="F:pyridoxal phosphate binding"/>
    <property type="evidence" value="ECO:0007669"/>
    <property type="project" value="InterPro"/>
</dbReference>
<dbReference type="InterPro" id="IPR015422">
    <property type="entry name" value="PyrdxlP-dep_Trfase_small"/>
</dbReference>
<feature type="modified residue" description="N6-(pyridoxal phosphate)lysine" evidence="9">
    <location>
        <position position="224"/>
    </location>
</feature>
<reference evidence="12" key="2">
    <citation type="journal article" date="2016" name="Int. J. Syst. Evol. Microbiol.">
        <title>Caldimicrobium thiodismutans sp. nov., a sulfur-disproportionating bacterium isolated from a hot spring.</title>
        <authorList>
            <person name="Kojima H."/>
            <person name="Umezawa K."/>
            <person name="Fukui M."/>
        </authorList>
    </citation>
    <scope>NUCLEOTIDE SEQUENCE [LARGE SCALE GENOMIC DNA]</scope>
    <source>
        <strain evidence="12">TF1</strain>
    </source>
</reference>
<evidence type="ECO:0000256" key="1">
    <source>
        <dbReference type="ARBA" id="ARBA00001933"/>
    </source>
</evidence>
<dbReference type="InterPro" id="IPR015421">
    <property type="entry name" value="PyrdxlP-dep_Trfase_major"/>
</dbReference>
<dbReference type="InterPro" id="IPR050106">
    <property type="entry name" value="HistidinolP_aminotransfase"/>
</dbReference>
<dbReference type="Gene3D" id="3.40.640.10">
    <property type="entry name" value="Type I PLP-dependent aspartate aminotransferase-like (Major domain)"/>
    <property type="match status" value="1"/>
</dbReference>
<feature type="domain" description="Aminotransferase class I/classII large" evidence="10">
    <location>
        <begin position="33"/>
        <end position="357"/>
    </location>
</feature>
<dbReference type="PANTHER" id="PTHR43643:SF3">
    <property type="entry name" value="HISTIDINOL-PHOSPHATE AMINOTRANSFERASE"/>
    <property type="match status" value="1"/>
</dbReference>
<dbReference type="CDD" id="cd00609">
    <property type="entry name" value="AAT_like"/>
    <property type="match status" value="1"/>
</dbReference>
<proteinExistence type="inferred from homology"/>
<dbReference type="Proteomes" id="UP000068196">
    <property type="component" value="Chromosome"/>
</dbReference>
<dbReference type="OrthoDB" id="9813612at2"/>
<evidence type="ECO:0000256" key="2">
    <source>
        <dbReference type="ARBA" id="ARBA00005011"/>
    </source>
</evidence>
<dbReference type="Gene3D" id="3.90.1150.10">
    <property type="entry name" value="Aspartate Aminotransferase, domain 1"/>
    <property type="match status" value="1"/>
</dbReference>
<keyword evidence="5 9" id="KW-0032">Aminotransferase</keyword>
<dbReference type="EMBL" id="AP014945">
    <property type="protein sequence ID" value="BAU22565.1"/>
    <property type="molecule type" value="Genomic_DNA"/>
</dbReference>
<dbReference type="InterPro" id="IPR015424">
    <property type="entry name" value="PyrdxlP-dep_Trfase"/>
</dbReference>
<evidence type="ECO:0000256" key="7">
    <source>
        <dbReference type="ARBA" id="ARBA00022898"/>
    </source>
</evidence>
<evidence type="ECO:0000256" key="9">
    <source>
        <dbReference type="HAMAP-Rule" id="MF_01023"/>
    </source>
</evidence>
<evidence type="ECO:0000259" key="10">
    <source>
        <dbReference type="Pfam" id="PF00155"/>
    </source>
</evidence>
<dbReference type="PROSITE" id="PS00599">
    <property type="entry name" value="AA_TRANSFER_CLASS_2"/>
    <property type="match status" value="1"/>
</dbReference>
<comment type="cofactor">
    <cofactor evidence="1 9">
        <name>pyridoxal 5'-phosphate</name>
        <dbReference type="ChEBI" id="CHEBI:597326"/>
    </cofactor>
</comment>
<sequence length="365" mass="41778">MNPKPWLKDLKPYPPGKTLEEIQRELGLEGPIYKLNSNENPLGPSPKVISALKEALTEIHLYPEASYKTLRSALAKRWNLSPENIILGNGSNEILEFVFKAYLERDDEIIISEPSFLMYEKFGEIYSVKIKKIPLTPDFKHNLKGILSSITSKTKAIFLDHPHNPTGSTLKRREWEEFLGELPQDILVVLDEAYGEFIEDEEVPMGVEFLKKGYPVLITRTFSKAFGLAGLRLGYGMADSSIIDILNRVRQPFNVNLLAVKAGLAVLQDEDYQKRSVELVFRGRKYLSSELSKLGFKVYPSQANFIMVDFDKWCESLYEFLLKRGIFVRPLKAYGFINCVRITIGKEEANKVLIDKIKEFLINFK</sequence>
<comment type="pathway">
    <text evidence="2 9">Amino-acid biosynthesis; L-histidine biosynthesis; L-histidine from 5-phospho-alpha-D-ribose 1-diphosphate: step 7/9.</text>
</comment>
<comment type="catalytic activity">
    <reaction evidence="8 9">
        <text>L-histidinol phosphate + 2-oxoglutarate = 3-(imidazol-4-yl)-2-oxopropyl phosphate + L-glutamate</text>
        <dbReference type="Rhea" id="RHEA:23744"/>
        <dbReference type="ChEBI" id="CHEBI:16810"/>
        <dbReference type="ChEBI" id="CHEBI:29985"/>
        <dbReference type="ChEBI" id="CHEBI:57766"/>
        <dbReference type="ChEBI" id="CHEBI:57980"/>
        <dbReference type="EC" id="2.6.1.9"/>
    </reaction>
</comment>
<organism evidence="11 12">
    <name type="scientific">Caldimicrobium thiodismutans</name>
    <dbReference type="NCBI Taxonomy" id="1653476"/>
    <lineage>
        <taxon>Bacteria</taxon>
        <taxon>Pseudomonadati</taxon>
        <taxon>Thermodesulfobacteriota</taxon>
        <taxon>Thermodesulfobacteria</taxon>
        <taxon>Thermodesulfobacteriales</taxon>
        <taxon>Thermodesulfobacteriaceae</taxon>
        <taxon>Caldimicrobium</taxon>
    </lineage>
</organism>
<evidence type="ECO:0000313" key="11">
    <source>
        <dbReference type="EMBL" id="BAU22565.1"/>
    </source>
</evidence>
<keyword evidence="9" id="KW-0368">Histidine biosynthesis</keyword>
<evidence type="ECO:0000256" key="4">
    <source>
        <dbReference type="ARBA" id="ARBA00011738"/>
    </source>
</evidence>
<dbReference type="UniPathway" id="UPA00031">
    <property type="reaction ID" value="UER00012"/>
</dbReference>
<gene>
    <name evidence="9" type="primary">hisC</name>
    <name evidence="11" type="ORF">THC_0165</name>
</gene>